<evidence type="ECO:0000313" key="7">
    <source>
        <dbReference type="EMBL" id="MBC9811670.1"/>
    </source>
</evidence>
<dbReference type="EMBL" id="JACVEL010000002">
    <property type="protein sequence ID" value="MBC9811670.1"/>
    <property type="molecule type" value="Genomic_DNA"/>
</dbReference>
<dbReference type="PROSITE" id="PS51257">
    <property type="entry name" value="PROKAR_LIPOPROTEIN"/>
    <property type="match status" value="1"/>
</dbReference>
<dbReference type="InterPro" id="IPR017937">
    <property type="entry name" value="Thioredoxin_CS"/>
</dbReference>
<feature type="chain" id="PRO_5035286113" evidence="5">
    <location>
        <begin position="22"/>
        <end position="388"/>
    </location>
</feature>
<dbReference type="InterPro" id="IPR013740">
    <property type="entry name" value="Redoxin"/>
</dbReference>
<accession>A0A8J6PIK4</accession>
<dbReference type="AlphaFoldDB" id="A0A8J6PIK4"/>
<dbReference type="GO" id="GO:0016491">
    <property type="term" value="F:oxidoreductase activity"/>
    <property type="evidence" value="ECO:0007669"/>
    <property type="project" value="InterPro"/>
</dbReference>
<evidence type="ECO:0000259" key="6">
    <source>
        <dbReference type="PROSITE" id="PS51352"/>
    </source>
</evidence>
<evidence type="ECO:0000256" key="5">
    <source>
        <dbReference type="SAM" id="SignalP"/>
    </source>
</evidence>
<evidence type="ECO:0000256" key="1">
    <source>
        <dbReference type="ARBA" id="ARBA00004196"/>
    </source>
</evidence>
<keyword evidence="4" id="KW-0676">Redox-active center</keyword>
<name>A0A8J6PIK4_9FLAO</name>
<feature type="domain" description="Thioredoxin" evidence="6">
    <location>
        <begin position="249"/>
        <end position="388"/>
    </location>
</feature>
<dbReference type="CDD" id="cd02966">
    <property type="entry name" value="TlpA_like_family"/>
    <property type="match status" value="1"/>
</dbReference>
<evidence type="ECO:0000256" key="3">
    <source>
        <dbReference type="ARBA" id="ARBA00023157"/>
    </source>
</evidence>
<dbReference type="InterPro" id="IPR050553">
    <property type="entry name" value="Thioredoxin_ResA/DsbE_sf"/>
</dbReference>
<feature type="signal peptide" evidence="5">
    <location>
        <begin position="1"/>
        <end position="21"/>
    </location>
</feature>
<evidence type="ECO:0000256" key="4">
    <source>
        <dbReference type="ARBA" id="ARBA00023284"/>
    </source>
</evidence>
<dbReference type="InterPro" id="IPR013766">
    <property type="entry name" value="Thioredoxin_domain"/>
</dbReference>
<reference evidence="7" key="1">
    <citation type="submission" date="2020-09" db="EMBL/GenBank/DDBJ databases">
        <title>Taishania pollutisoli gen. nov., sp. nov., Isolated from Tetrabromobisphenol A-Contaminated Soil.</title>
        <authorList>
            <person name="Chen Q."/>
        </authorList>
    </citation>
    <scope>NUCLEOTIDE SEQUENCE</scope>
    <source>
        <strain evidence="7">CZZ-1</strain>
    </source>
</reference>
<dbReference type="PROSITE" id="PS51352">
    <property type="entry name" value="THIOREDOXIN_2"/>
    <property type="match status" value="1"/>
</dbReference>
<dbReference type="Proteomes" id="UP000652681">
    <property type="component" value="Unassembled WGS sequence"/>
</dbReference>
<sequence>MRHIVVVILVAFLAGFTSCNSSESSDSTENKENNLFISGTIKGANGQKAYLEAVSQNGVISVADGVIENEQFDLQTNIPGLGIYQLRIGEQPDNALIITAKKGDKIKISGDISNIAFGAKISGVEWGNQYGKYMELVAGFSKSQNELMALQGQLSQEELVKKYLELKKPMDEYAREQINKNPASAFNIVLSNSLMPATGFVDYPKENVETLRKMADSYEKNHADSPITQTLIQQVTQIESGYNEYEIMKTGKKPAPDILMESPEGKEIKLSSLKGKVVLIDFWASWCGPCRKENPNVVKLYNKYKNKGFTIYSVSLDTDQASWVNAIEQDGLIWPNHVSDLMGWKSFVIKLYGFSAIPHTVLVGKDGNIIDVGLRGDALEKRLAEILK</sequence>
<comment type="subcellular location">
    <subcellularLocation>
        <location evidence="1">Cell envelope</location>
    </subcellularLocation>
</comment>
<dbReference type="PROSITE" id="PS00194">
    <property type="entry name" value="THIOREDOXIN_1"/>
    <property type="match status" value="1"/>
</dbReference>
<protein>
    <submittedName>
        <fullName evidence="7">AhpC/TSA family protein</fullName>
    </submittedName>
</protein>
<gene>
    <name evidence="7" type="ORF">H9Y05_04195</name>
</gene>
<dbReference type="GO" id="GO:0030313">
    <property type="term" value="C:cell envelope"/>
    <property type="evidence" value="ECO:0007669"/>
    <property type="project" value="UniProtKB-SubCell"/>
</dbReference>
<keyword evidence="5" id="KW-0732">Signal</keyword>
<organism evidence="7 8">
    <name type="scientific">Taishania pollutisoli</name>
    <dbReference type="NCBI Taxonomy" id="2766479"/>
    <lineage>
        <taxon>Bacteria</taxon>
        <taxon>Pseudomonadati</taxon>
        <taxon>Bacteroidota</taxon>
        <taxon>Flavobacteriia</taxon>
        <taxon>Flavobacteriales</taxon>
        <taxon>Crocinitomicaceae</taxon>
        <taxon>Taishania</taxon>
    </lineage>
</organism>
<dbReference type="PANTHER" id="PTHR42852:SF6">
    <property type="entry name" value="THIOL:DISULFIDE INTERCHANGE PROTEIN DSBE"/>
    <property type="match status" value="1"/>
</dbReference>
<keyword evidence="2" id="KW-0201">Cytochrome c-type biogenesis</keyword>
<dbReference type="InterPro" id="IPR036249">
    <property type="entry name" value="Thioredoxin-like_sf"/>
</dbReference>
<dbReference type="PANTHER" id="PTHR42852">
    <property type="entry name" value="THIOL:DISULFIDE INTERCHANGE PROTEIN DSBE"/>
    <property type="match status" value="1"/>
</dbReference>
<evidence type="ECO:0000256" key="2">
    <source>
        <dbReference type="ARBA" id="ARBA00022748"/>
    </source>
</evidence>
<dbReference type="GO" id="GO:0017004">
    <property type="term" value="P:cytochrome complex assembly"/>
    <property type="evidence" value="ECO:0007669"/>
    <property type="project" value="UniProtKB-KW"/>
</dbReference>
<comment type="caution">
    <text evidence="7">The sequence shown here is derived from an EMBL/GenBank/DDBJ whole genome shotgun (WGS) entry which is preliminary data.</text>
</comment>
<proteinExistence type="predicted"/>
<dbReference type="RefSeq" id="WP_216713582.1">
    <property type="nucleotide sequence ID" value="NZ_JACVEL010000002.1"/>
</dbReference>
<dbReference type="Gene3D" id="3.40.30.10">
    <property type="entry name" value="Glutaredoxin"/>
    <property type="match status" value="1"/>
</dbReference>
<keyword evidence="8" id="KW-1185">Reference proteome</keyword>
<keyword evidence="3" id="KW-1015">Disulfide bond</keyword>
<dbReference type="SUPFAM" id="SSF52833">
    <property type="entry name" value="Thioredoxin-like"/>
    <property type="match status" value="1"/>
</dbReference>
<evidence type="ECO:0000313" key="8">
    <source>
        <dbReference type="Proteomes" id="UP000652681"/>
    </source>
</evidence>
<dbReference type="Pfam" id="PF08534">
    <property type="entry name" value="Redoxin"/>
    <property type="match status" value="1"/>
</dbReference>